<organism evidence="2 3">
    <name type="scientific">Protochlamydia amoebophila (strain UWE25)</name>
    <dbReference type="NCBI Taxonomy" id="264201"/>
    <lineage>
        <taxon>Bacteria</taxon>
        <taxon>Pseudomonadati</taxon>
        <taxon>Chlamydiota</taxon>
        <taxon>Chlamydiia</taxon>
        <taxon>Parachlamydiales</taxon>
        <taxon>Parachlamydiaceae</taxon>
        <taxon>Candidatus Protochlamydia</taxon>
    </lineage>
</organism>
<feature type="domain" description="Transposase DDE" evidence="1">
    <location>
        <begin position="10"/>
        <end position="39"/>
    </location>
</feature>
<dbReference type="Proteomes" id="UP000000529">
    <property type="component" value="Chromosome"/>
</dbReference>
<dbReference type="Pfam" id="PF13612">
    <property type="entry name" value="DDE_Tnp_1_3"/>
    <property type="match status" value="1"/>
</dbReference>
<evidence type="ECO:0000259" key="1">
    <source>
        <dbReference type="Pfam" id="PF13612"/>
    </source>
</evidence>
<proteinExistence type="predicted"/>
<name>A0A2P9H9S1_PARUW</name>
<evidence type="ECO:0000313" key="3">
    <source>
        <dbReference type="Proteomes" id="UP000000529"/>
    </source>
</evidence>
<dbReference type="AlphaFoldDB" id="A0A2P9H9S1"/>
<evidence type="ECO:0000313" key="2">
    <source>
        <dbReference type="EMBL" id="SPJ31748.1"/>
    </source>
</evidence>
<accession>A0A2P9H9S1</accession>
<gene>
    <name evidence="2" type="ORF">PC_RS10440</name>
</gene>
<protein>
    <recommendedName>
        <fullName evidence="1">Transposase DDE domain-containing protein</fullName>
    </recommendedName>
</protein>
<dbReference type="STRING" id="264201.pc1213"/>
<sequence>MFCLIQEHQGICEGILLIDSTVLTVCHVKRASSHRVFKEPR</sequence>
<keyword evidence="3" id="KW-1185">Reference proteome</keyword>
<dbReference type="EMBL" id="BX908798">
    <property type="protein sequence ID" value="SPJ31748.1"/>
    <property type="molecule type" value="Genomic_DNA"/>
</dbReference>
<dbReference type="InterPro" id="IPR025668">
    <property type="entry name" value="Tnp_DDE_dom"/>
</dbReference>
<dbReference type="KEGG" id="pcu:PC_RS10440"/>
<reference evidence="2 3" key="1">
    <citation type="journal article" date="2004" name="Science">
        <title>Illuminating the evolutionary history of chlamydiae.</title>
        <authorList>
            <person name="Horn M."/>
            <person name="Collingro A."/>
            <person name="Schmitz-Esser S."/>
            <person name="Beier C.L."/>
            <person name="Purkhold U."/>
            <person name="Fartmann B."/>
            <person name="Brandt P."/>
            <person name="Nyakatura G.J."/>
            <person name="Droege M."/>
            <person name="Frishman D."/>
            <person name="Rattei T."/>
            <person name="Mewes H."/>
            <person name="Wagner M."/>
        </authorList>
    </citation>
    <scope>NUCLEOTIDE SEQUENCE [LARGE SCALE GENOMIC DNA]</scope>
    <source>
        <strain evidence="2 3">UWE25</strain>
    </source>
</reference>